<proteinExistence type="predicted"/>
<dbReference type="EMBL" id="WUBL01000072">
    <property type="protein sequence ID" value="KAF2967195.1"/>
    <property type="molecule type" value="Genomic_DNA"/>
</dbReference>
<evidence type="ECO:0000259" key="1">
    <source>
        <dbReference type="Pfam" id="PF06985"/>
    </source>
</evidence>
<gene>
    <name evidence="2" type="ORF">GQX73_g6385</name>
</gene>
<dbReference type="InterPro" id="IPR010730">
    <property type="entry name" value="HET"/>
</dbReference>
<reference evidence="2 3" key="1">
    <citation type="submission" date="2019-12" db="EMBL/GenBank/DDBJ databases">
        <title>Draft genome sequence of the ascomycete Xylaria multiplex DSM 110363.</title>
        <authorList>
            <person name="Buettner E."/>
            <person name="Kellner H."/>
        </authorList>
    </citation>
    <scope>NUCLEOTIDE SEQUENCE [LARGE SCALE GENOMIC DNA]</scope>
    <source>
        <strain evidence="2 3">DSM 110363</strain>
    </source>
</reference>
<keyword evidence="3" id="KW-1185">Reference proteome</keyword>
<organism evidence="2 3">
    <name type="scientific">Xylaria multiplex</name>
    <dbReference type="NCBI Taxonomy" id="323545"/>
    <lineage>
        <taxon>Eukaryota</taxon>
        <taxon>Fungi</taxon>
        <taxon>Dikarya</taxon>
        <taxon>Ascomycota</taxon>
        <taxon>Pezizomycotina</taxon>
        <taxon>Sordariomycetes</taxon>
        <taxon>Xylariomycetidae</taxon>
        <taxon>Xylariales</taxon>
        <taxon>Xylariaceae</taxon>
        <taxon>Xylaria</taxon>
    </lineage>
</organism>
<dbReference type="AlphaFoldDB" id="A0A7C8MSZ2"/>
<sequence length="741" mass="84690">MASSHLSGSGSALLAIPLELRRHIYSYCIPQHLTFDCAEDMYYQNRPLGWIQPLWHSNDGCDGFTDDGDYFVDELHCLQGEWKGKGQLLPLEHIEDIGSEGSPTEGNGSGYSMKKTTGLPEPEGRYFAPRPSRMSSLPALLLLCRQINDEVETMLYEGNTFTVDIDCQGQYHLEKQFTKKNRERMRHIILVLQPIRPQPSLLMDPEIWDSVLGNLVTLGVIIKQPERQEWFEDNEKEAPGNFLDFFADRKREAVGELMTWLLPVFEYLVRAVPKQTEIVVDVTEEEDTVRALEFFQEGPFRFQRLQAADSIPNKIEFAWESESRGPWYQDDDDCPVGPPDAEIKCGGEHHISYESWQEAIQSGCYICCRLKDIIPPSSIEEWRQDRTSEPPSERGDLLHCRASYPPQQRWHLRILTKAGYGINFAAFVVDLGDGNVKLIETVQDKPEGSYITLSHSWGGGSPIMLTMENRLDLYVKVEDLPKTFEDAVEVTRKLNIRYLWIDSLCIVQNDPIDWEREATVMYDVYQNAWCNLSATAARSSNEGLFQNRGRDSLVGQLVVEISERSAGGSHPSTDLFLTEPNGLLLREEDLFVSSVENSPLQGRAWVLQERFLSRRVLHFAEEQIFWECNEKCACELFPDGLLNGISYDGLRSVMPSEVPWIHRYRGLPTFFSSKLGGSYLAGIWQHEEFARQLAWYVDLEPSKLRSRPDYRAPTWSWASVDGAVKTQPELSQVAFCLLKVI</sequence>
<dbReference type="OrthoDB" id="62952at2759"/>
<dbReference type="Proteomes" id="UP000481858">
    <property type="component" value="Unassembled WGS sequence"/>
</dbReference>
<protein>
    <recommendedName>
        <fullName evidence="1">Heterokaryon incompatibility domain-containing protein</fullName>
    </recommendedName>
</protein>
<dbReference type="InParanoid" id="A0A7C8MSZ2"/>
<accession>A0A7C8MSZ2</accession>
<evidence type="ECO:0000313" key="3">
    <source>
        <dbReference type="Proteomes" id="UP000481858"/>
    </source>
</evidence>
<evidence type="ECO:0000313" key="2">
    <source>
        <dbReference type="EMBL" id="KAF2967195.1"/>
    </source>
</evidence>
<dbReference type="Pfam" id="PF06985">
    <property type="entry name" value="HET"/>
    <property type="match status" value="1"/>
</dbReference>
<name>A0A7C8MSZ2_9PEZI</name>
<dbReference type="PANTHER" id="PTHR33112:SF10">
    <property type="entry name" value="TOL"/>
    <property type="match status" value="1"/>
</dbReference>
<comment type="caution">
    <text evidence="2">The sequence shown here is derived from an EMBL/GenBank/DDBJ whole genome shotgun (WGS) entry which is preliminary data.</text>
</comment>
<dbReference type="PANTHER" id="PTHR33112">
    <property type="entry name" value="DOMAIN PROTEIN, PUTATIVE-RELATED"/>
    <property type="match status" value="1"/>
</dbReference>
<feature type="domain" description="Heterokaryon incompatibility" evidence="1">
    <location>
        <begin position="450"/>
        <end position="609"/>
    </location>
</feature>